<dbReference type="EMBL" id="JACHNF010000001">
    <property type="protein sequence ID" value="MBB5983340.1"/>
    <property type="molecule type" value="Genomic_DNA"/>
</dbReference>
<protein>
    <submittedName>
        <fullName evidence="2">Uncharacterized protein</fullName>
    </submittedName>
</protein>
<keyword evidence="1" id="KW-0812">Transmembrane</keyword>
<dbReference type="Proteomes" id="UP000558997">
    <property type="component" value="Unassembled WGS sequence"/>
</dbReference>
<sequence length="139" mass="14689">MVGELGAFPVLWFLRHAGLASGVMVGLFAVTGVLTWRDPIIRTRVLPLGIALAGWASMAVLPLLMLLFGGREGAAALLWIVAGLYALCIVATLGRPLLIFSDLFDDAEGEISPADQRRSTIGQFVLIAAICVAVVIVMA</sequence>
<dbReference type="RefSeq" id="WP_337906841.1">
    <property type="nucleotide sequence ID" value="NZ_BAAAVN010000023.1"/>
</dbReference>
<accession>A0A841E307</accession>
<keyword evidence="1" id="KW-1133">Transmembrane helix</keyword>
<feature type="transmembrane region" description="Helical" evidence="1">
    <location>
        <begin position="121"/>
        <end position="138"/>
    </location>
</feature>
<reference evidence="2 3" key="1">
    <citation type="submission" date="2020-08" db="EMBL/GenBank/DDBJ databases">
        <title>Sequencing the genomes of 1000 actinobacteria strains.</title>
        <authorList>
            <person name="Klenk H.-P."/>
        </authorList>
    </citation>
    <scope>NUCLEOTIDE SEQUENCE [LARGE SCALE GENOMIC DNA]</scope>
    <source>
        <strain evidence="2 3">DSM 17294</strain>
    </source>
</reference>
<organism evidence="2 3">
    <name type="scientific">Kribbella solani</name>
    <dbReference type="NCBI Taxonomy" id="236067"/>
    <lineage>
        <taxon>Bacteria</taxon>
        <taxon>Bacillati</taxon>
        <taxon>Actinomycetota</taxon>
        <taxon>Actinomycetes</taxon>
        <taxon>Propionibacteriales</taxon>
        <taxon>Kribbellaceae</taxon>
        <taxon>Kribbella</taxon>
    </lineage>
</organism>
<feature type="transmembrane region" description="Helical" evidence="1">
    <location>
        <begin position="48"/>
        <end position="70"/>
    </location>
</feature>
<keyword evidence="1" id="KW-0472">Membrane</keyword>
<dbReference type="AlphaFoldDB" id="A0A841E307"/>
<evidence type="ECO:0000313" key="3">
    <source>
        <dbReference type="Proteomes" id="UP000558997"/>
    </source>
</evidence>
<evidence type="ECO:0000313" key="2">
    <source>
        <dbReference type="EMBL" id="MBB5983340.1"/>
    </source>
</evidence>
<gene>
    <name evidence="2" type="ORF">HDA44_006681</name>
</gene>
<feature type="transmembrane region" description="Helical" evidence="1">
    <location>
        <begin position="76"/>
        <end position="100"/>
    </location>
</feature>
<evidence type="ECO:0000256" key="1">
    <source>
        <dbReference type="SAM" id="Phobius"/>
    </source>
</evidence>
<comment type="caution">
    <text evidence="2">The sequence shown here is derived from an EMBL/GenBank/DDBJ whole genome shotgun (WGS) entry which is preliminary data.</text>
</comment>
<feature type="transmembrane region" description="Helical" evidence="1">
    <location>
        <begin position="12"/>
        <end position="36"/>
    </location>
</feature>
<keyword evidence="3" id="KW-1185">Reference proteome</keyword>
<name>A0A841E307_9ACTN</name>
<proteinExistence type="predicted"/>